<gene>
    <name evidence="1" type="ordered locus">FRAAL2711</name>
</gene>
<dbReference type="HOGENOM" id="CLU_623683_0_0_11"/>
<reference evidence="1 2" key="1">
    <citation type="journal article" date="2007" name="Genome Res.">
        <title>Genome characteristics of facultatively symbiotic Frankia sp. strains reflect host range and host plant biogeography.</title>
        <authorList>
            <person name="Normand P."/>
            <person name="Lapierre P."/>
            <person name="Tisa L.S."/>
            <person name="Gogarten J.P."/>
            <person name="Alloisio N."/>
            <person name="Bagnarol E."/>
            <person name="Bassi C.A."/>
            <person name="Berry A.M."/>
            <person name="Bickhart D.M."/>
            <person name="Choisne N."/>
            <person name="Couloux A."/>
            <person name="Cournoyer B."/>
            <person name="Cruveiller S."/>
            <person name="Daubin V."/>
            <person name="Demange N."/>
            <person name="Francino M.P."/>
            <person name="Goltsman E."/>
            <person name="Huang Y."/>
            <person name="Kopp O.R."/>
            <person name="Labarre L."/>
            <person name="Lapidus A."/>
            <person name="Lavire C."/>
            <person name="Marechal J."/>
            <person name="Martinez M."/>
            <person name="Mastronunzio J.E."/>
            <person name="Mullin B.C."/>
            <person name="Niemann J."/>
            <person name="Pujic P."/>
            <person name="Rawnsley T."/>
            <person name="Rouy Z."/>
            <person name="Schenowitz C."/>
            <person name="Sellstedt A."/>
            <person name="Tavares F."/>
            <person name="Tomkins J.P."/>
            <person name="Vallenet D."/>
            <person name="Valverde C."/>
            <person name="Wall L.G."/>
            <person name="Wang Y."/>
            <person name="Medigue C."/>
            <person name="Benson D.R."/>
        </authorList>
    </citation>
    <scope>NUCLEOTIDE SEQUENCE [LARGE SCALE GENOMIC DNA]</scope>
    <source>
        <strain evidence="2">DSM 45986 / CECT 9034 / ACN14a</strain>
    </source>
</reference>
<dbReference type="EMBL" id="CT573213">
    <property type="protein sequence ID" value="CAJ61357.1"/>
    <property type="molecule type" value="Genomic_DNA"/>
</dbReference>
<accession>Q0RM95</accession>
<dbReference type="KEGG" id="fal:FRAAL2711"/>
<keyword evidence="2" id="KW-1185">Reference proteome</keyword>
<evidence type="ECO:0000313" key="2">
    <source>
        <dbReference type="Proteomes" id="UP000000657"/>
    </source>
</evidence>
<name>Q0RM95_FRAAA</name>
<organism evidence="1 2">
    <name type="scientific">Frankia alni (strain DSM 45986 / CECT 9034 / ACN14a)</name>
    <dbReference type="NCBI Taxonomy" id="326424"/>
    <lineage>
        <taxon>Bacteria</taxon>
        <taxon>Bacillati</taxon>
        <taxon>Actinomycetota</taxon>
        <taxon>Actinomycetes</taxon>
        <taxon>Frankiales</taxon>
        <taxon>Frankiaceae</taxon>
        <taxon>Frankia</taxon>
    </lineage>
</organism>
<dbReference type="Proteomes" id="UP000000657">
    <property type="component" value="Chromosome"/>
</dbReference>
<proteinExistence type="predicted"/>
<dbReference type="OrthoDB" id="3204990at2"/>
<dbReference type="RefSeq" id="WP_011603865.1">
    <property type="nucleotide sequence ID" value="NC_008278.1"/>
</dbReference>
<protein>
    <submittedName>
        <fullName evidence="1">Uncharacterized protein</fullName>
    </submittedName>
</protein>
<sequence>MHDDPPSPSAREAFAALADRLFKQQDRSFTELADAIGSNRYAVSAAIRGQQNANPKLLPVRHVVRDLDNELGADGQLIRAWQAAKLEAAARDAGLDLPRGGLLPILERTVITEEVSTTDRRALLRLGAATPAIAAALSLAERASLAMSTTPAEWTLTRLEEGTTTIAETYWSTPQDKLLGALLSCWEQSEEIAQATRQPETQARVAGIAGQYAYYLARLGYHTGDRELAAGFATVAEQYAAHAGDSLLAGSVAGLRSCIAFNAGRYTQAARFAQNAIRQPEVDPYVLPRLAAYAAVAEGAGNRPDRARQALEVMQEAPLAVKRRAGAALFDPEEKHLYTALTLAEINDPDAEPAAYDAIEIYKPYDTQSRSVTWCALALALRTTDPGRAAEAASQALTVSEAWPSAPVVTRASRVHVELTKDHPDLREVAALGQRLAEV</sequence>
<evidence type="ECO:0000313" key="1">
    <source>
        <dbReference type="EMBL" id="CAJ61357.1"/>
    </source>
</evidence>
<dbReference type="AlphaFoldDB" id="Q0RM95"/>